<evidence type="ECO:0000256" key="1">
    <source>
        <dbReference type="ARBA" id="ARBA00001947"/>
    </source>
</evidence>
<accession>X1KKY1</accession>
<comment type="caution">
    <text evidence="7">The sequence shown here is derived from an EMBL/GenBank/DDBJ whole genome shotgun (WGS) entry which is preliminary data.</text>
</comment>
<keyword evidence="6" id="KW-0482">Metalloprotease</keyword>
<evidence type="ECO:0000256" key="2">
    <source>
        <dbReference type="ARBA" id="ARBA00022670"/>
    </source>
</evidence>
<dbReference type="Gene3D" id="3.40.390.10">
    <property type="entry name" value="Collagenase (Catalytic Domain)"/>
    <property type="match status" value="1"/>
</dbReference>
<keyword evidence="5" id="KW-0862">Zinc</keyword>
<dbReference type="GO" id="GO:0046872">
    <property type="term" value="F:metal ion binding"/>
    <property type="evidence" value="ECO:0007669"/>
    <property type="project" value="UniProtKB-KW"/>
</dbReference>
<dbReference type="InterPro" id="IPR012962">
    <property type="entry name" value="Pept_M54_archaemetzincn"/>
</dbReference>
<keyword evidence="2" id="KW-0645">Protease</keyword>
<evidence type="ECO:0000256" key="4">
    <source>
        <dbReference type="ARBA" id="ARBA00022801"/>
    </source>
</evidence>
<sequence>YETDSELVIGGIAVYSSIIVVCEPVLTGGIAERNVLLHEMGHLFGLEHCNDPDCV</sequence>
<keyword evidence="3" id="KW-0479">Metal-binding</keyword>
<dbReference type="GO" id="GO:0006508">
    <property type="term" value="P:proteolysis"/>
    <property type="evidence" value="ECO:0007669"/>
    <property type="project" value="UniProtKB-KW"/>
</dbReference>
<protein>
    <recommendedName>
        <fullName evidence="8">Peptidase M10 metallopeptidase domain-containing protein</fullName>
    </recommendedName>
</protein>
<dbReference type="InterPro" id="IPR024079">
    <property type="entry name" value="MetalloPept_cat_dom_sf"/>
</dbReference>
<dbReference type="GO" id="GO:0008237">
    <property type="term" value="F:metallopeptidase activity"/>
    <property type="evidence" value="ECO:0007669"/>
    <property type="project" value="UniProtKB-KW"/>
</dbReference>
<evidence type="ECO:0000256" key="5">
    <source>
        <dbReference type="ARBA" id="ARBA00022833"/>
    </source>
</evidence>
<feature type="non-terminal residue" evidence="7">
    <location>
        <position position="1"/>
    </location>
</feature>
<dbReference type="Pfam" id="PF07998">
    <property type="entry name" value="Peptidase_M54"/>
    <property type="match status" value="1"/>
</dbReference>
<feature type="non-terminal residue" evidence="7">
    <location>
        <position position="55"/>
    </location>
</feature>
<dbReference type="SUPFAM" id="SSF55486">
    <property type="entry name" value="Metalloproteases ('zincins'), catalytic domain"/>
    <property type="match status" value="1"/>
</dbReference>
<proteinExistence type="predicted"/>
<evidence type="ECO:0000256" key="3">
    <source>
        <dbReference type="ARBA" id="ARBA00022723"/>
    </source>
</evidence>
<gene>
    <name evidence="7" type="ORF">S03H2_72520</name>
</gene>
<evidence type="ECO:0000313" key="7">
    <source>
        <dbReference type="EMBL" id="GAH90799.1"/>
    </source>
</evidence>
<comment type="cofactor">
    <cofactor evidence="1">
        <name>Zn(2+)</name>
        <dbReference type="ChEBI" id="CHEBI:29105"/>
    </cofactor>
</comment>
<evidence type="ECO:0000256" key="6">
    <source>
        <dbReference type="ARBA" id="ARBA00023049"/>
    </source>
</evidence>
<evidence type="ECO:0008006" key="8">
    <source>
        <dbReference type="Google" id="ProtNLM"/>
    </source>
</evidence>
<keyword evidence="4" id="KW-0378">Hydrolase</keyword>
<organism evidence="7">
    <name type="scientific">marine sediment metagenome</name>
    <dbReference type="NCBI Taxonomy" id="412755"/>
    <lineage>
        <taxon>unclassified sequences</taxon>
        <taxon>metagenomes</taxon>
        <taxon>ecological metagenomes</taxon>
    </lineage>
</organism>
<dbReference type="EMBL" id="BARU01049087">
    <property type="protein sequence ID" value="GAH90799.1"/>
    <property type="molecule type" value="Genomic_DNA"/>
</dbReference>
<name>X1KKY1_9ZZZZ</name>
<reference evidence="7" key="1">
    <citation type="journal article" date="2014" name="Front. Microbiol.">
        <title>High frequency of phylogenetically diverse reductive dehalogenase-homologous genes in deep subseafloor sedimentary metagenomes.</title>
        <authorList>
            <person name="Kawai M."/>
            <person name="Futagami T."/>
            <person name="Toyoda A."/>
            <person name="Takaki Y."/>
            <person name="Nishi S."/>
            <person name="Hori S."/>
            <person name="Arai W."/>
            <person name="Tsubouchi T."/>
            <person name="Morono Y."/>
            <person name="Uchiyama I."/>
            <person name="Ito T."/>
            <person name="Fujiyama A."/>
            <person name="Inagaki F."/>
            <person name="Takami H."/>
        </authorList>
    </citation>
    <scope>NUCLEOTIDE SEQUENCE</scope>
    <source>
        <strain evidence="7">Expedition CK06-06</strain>
    </source>
</reference>
<dbReference type="AlphaFoldDB" id="X1KKY1"/>